<comment type="subcellular location">
    <subcellularLocation>
        <location evidence="1">Chromosome</location>
    </subcellularLocation>
    <subcellularLocation>
        <location evidence="8">Nucleus</location>
    </subcellularLocation>
</comment>
<evidence type="ECO:0000256" key="7">
    <source>
        <dbReference type="ARBA" id="ARBA00023242"/>
    </source>
</evidence>
<dbReference type="GO" id="GO:0005634">
    <property type="term" value="C:nucleus"/>
    <property type="evidence" value="ECO:0007669"/>
    <property type="project" value="UniProtKB-SubCell"/>
</dbReference>
<dbReference type="Pfam" id="PF05033">
    <property type="entry name" value="Pre-SET"/>
    <property type="match status" value="1"/>
</dbReference>
<dbReference type="InterPro" id="IPR007728">
    <property type="entry name" value="Pre-SET_dom"/>
</dbReference>
<proteinExistence type="predicted"/>
<evidence type="ECO:0000259" key="10">
    <source>
        <dbReference type="PROSITE" id="PS50280"/>
    </source>
</evidence>
<dbReference type="Pfam" id="PF00856">
    <property type="entry name" value="SET"/>
    <property type="match status" value="1"/>
</dbReference>
<dbReference type="InterPro" id="IPR046341">
    <property type="entry name" value="SET_dom_sf"/>
</dbReference>
<dbReference type="OrthoDB" id="514200at2759"/>
<dbReference type="PROSITE" id="PS50868">
    <property type="entry name" value="POST_SET"/>
    <property type="match status" value="1"/>
</dbReference>
<protein>
    <submittedName>
        <fullName evidence="14">Uncharacterized protein</fullName>
    </submittedName>
</protein>
<dbReference type="PROSITE" id="PS50280">
    <property type="entry name" value="SET"/>
    <property type="match status" value="1"/>
</dbReference>
<evidence type="ECO:0000259" key="13">
    <source>
        <dbReference type="PROSITE" id="PS51015"/>
    </source>
</evidence>
<dbReference type="SMART" id="SM00468">
    <property type="entry name" value="PreSET"/>
    <property type="match status" value="1"/>
</dbReference>
<dbReference type="AlphaFoldDB" id="A0A835I522"/>
<name>A0A835I522_9MAGN</name>
<dbReference type="InterPro" id="IPR051357">
    <property type="entry name" value="H3K9_HMTase_SUVAR3-9"/>
</dbReference>
<dbReference type="PROSITE" id="PS51015">
    <property type="entry name" value="YDG"/>
    <property type="match status" value="1"/>
</dbReference>
<evidence type="ECO:0000259" key="11">
    <source>
        <dbReference type="PROSITE" id="PS50867"/>
    </source>
</evidence>
<dbReference type="PANTHER" id="PTHR45660:SF46">
    <property type="entry name" value="HISTONE-LYSINE N-METHYLTRANSFERASE, H3 LYSINE-9 SPECIFIC SUVH6"/>
    <property type="match status" value="1"/>
</dbReference>
<keyword evidence="3" id="KW-0489">Methyltransferase</keyword>
<feature type="domain" description="YDG" evidence="13">
    <location>
        <begin position="812"/>
        <end position="961"/>
    </location>
</feature>
<keyword evidence="4" id="KW-0808">Transferase</keyword>
<dbReference type="Gene3D" id="2.30.280.10">
    <property type="entry name" value="SRA-YDG"/>
    <property type="match status" value="1"/>
</dbReference>
<evidence type="ECO:0000256" key="9">
    <source>
        <dbReference type="SAM" id="MobiDB-lite"/>
    </source>
</evidence>
<evidence type="ECO:0000256" key="5">
    <source>
        <dbReference type="ARBA" id="ARBA00022691"/>
    </source>
</evidence>
<evidence type="ECO:0000256" key="1">
    <source>
        <dbReference type="ARBA" id="ARBA00004286"/>
    </source>
</evidence>
<keyword evidence="15" id="KW-1185">Reference proteome</keyword>
<feature type="region of interest" description="Disordered" evidence="9">
    <location>
        <begin position="480"/>
        <end position="504"/>
    </location>
</feature>
<dbReference type="PANTHER" id="PTHR45660">
    <property type="entry name" value="HISTONE-LYSINE N-METHYLTRANSFERASE SETMAR"/>
    <property type="match status" value="1"/>
</dbReference>
<evidence type="ECO:0000313" key="14">
    <source>
        <dbReference type="EMBL" id="KAF9611401.1"/>
    </source>
</evidence>
<comment type="caution">
    <text evidence="14">The sequence shown here is derived from an EMBL/GenBank/DDBJ whole genome shotgun (WGS) entry which is preliminary data.</text>
</comment>
<feature type="compositionally biased region" description="Polar residues" evidence="9">
    <location>
        <begin position="488"/>
        <end position="499"/>
    </location>
</feature>
<dbReference type="PROSITE" id="PS50867">
    <property type="entry name" value="PRE_SET"/>
    <property type="match status" value="1"/>
</dbReference>
<evidence type="ECO:0000313" key="15">
    <source>
        <dbReference type="Proteomes" id="UP000631114"/>
    </source>
</evidence>
<dbReference type="InterPro" id="IPR036987">
    <property type="entry name" value="SRA-YDG_sf"/>
</dbReference>
<reference evidence="14 15" key="1">
    <citation type="submission" date="2020-10" db="EMBL/GenBank/DDBJ databases">
        <title>The Coptis chinensis genome and diversification of protoberbering-type alkaloids.</title>
        <authorList>
            <person name="Wang B."/>
            <person name="Shu S."/>
            <person name="Song C."/>
            <person name="Liu Y."/>
        </authorList>
    </citation>
    <scope>NUCLEOTIDE SEQUENCE [LARGE SCALE GENOMIC DNA]</scope>
    <source>
        <strain evidence="14">HL-2020</strain>
        <tissue evidence="14">Leaf</tissue>
    </source>
</reference>
<keyword evidence="2" id="KW-0158">Chromosome</keyword>
<dbReference type="Pfam" id="PF02182">
    <property type="entry name" value="SAD_SRA"/>
    <property type="match status" value="1"/>
</dbReference>
<dbReference type="SMART" id="SM00466">
    <property type="entry name" value="SRA"/>
    <property type="match status" value="1"/>
</dbReference>
<dbReference type="PROSITE" id="PS51575">
    <property type="entry name" value="SAM_MT43_SUVAR39_2"/>
    <property type="match status" value="1"/>
</dbReference>
<dbReference type="SUPFAM" id="SSF82199">
    <property type="entry name" value="SET domain"/>
    <property type="match status" value="1"/>
</dbReference>
<sequence length="1269" mass="140977">MPEDGNLFEFWWKCLLTADSYVTEELSMDSENLLESFWRSLITSDGSNGEMSTKRRFESVNEDSVLLNEGKMRRVSVKRTVPEGDEVLSVDGGVGNSNVQEGEILDARREYAPHVNAQLRDGAADQSEAEEGEIIEVHSANWFPEGSCQYSPKVNASEESVTSGSDYAVKVEIESAVLEADSSKQFPEDCVQVNAKLSGAGVTIGSDWKMKVLEENKLIKPDCAKQSGRSILSGVREVATSLPPDELLQSPSISLSETVKSLKFLDQVEEQEASKLKTSVYKSDIEGSEIVDNGSIYNSDIEEGEIIEVDYANRFHEGSGQYSPDVNARKESVTLGSDDGMKVNAESAIVEVDSAVQFEDGCGQFSPQVVAKLSGDIVSDTDIKVKAESELNKPDTTKQARRSRWSGVLEVARSLVPDESLQSLNTSISKTMNSLMFLGRVEDPEASGLKKAVELMVNLSGNYEPKTSELTNNLNDTELLDSMKDSNVPDSSGNLNNVDQPDKKGLPSSLALQLPVDSVVADALVQLKESDQIQSSFPPEDLEQSMHKDFLRRNRSARRDFPVGCGRRALLDSVDEYRKPVKCNQDTRVGEKSSGTSRLDQFDSQSKQKHIEKISFKRSRESTLSPTCIKSSYFSNKDKKMRMNSANLSNNKSVQRNVSGKSVYERCAVNKSKGEQIVKTSDSLTQETMNSTAEKHEFEAWKTSKVIIRKRNNEVGDYLSEHDEEDDSAVQRSGNTASNSISLTWDVNNNINQAGVNRNKVRETLRLFQIVFRKLLRVAEEGNGMGRRIDLKSATLLREKKKCVNTGNKILGIVPGVEVGDEFHYRVELAMIGLHHPYQNGIDYVHRRGKIVATSIVASGCYNDDMDSSDVLVYSGQGGCPGYGNKMPADQKLARGNLALKNSMDEGTPVRVIRGFKGNDSLDARMNMAGTLMYDGLYLVEKYWKEQGCYGNKVFMFQLRRIVGQPELAIKELKKSNRTSVRVGLCAKDISQGKEKMPIGAVNRIDDEKPPQFKYITRMMHPLHYKPTPLRGCDCTDGCLSLKCLCAVKNGGQIPFNYNGAIVETKPLVYECGRACKCPPSCYNRVSQHGIKFQLELFKTDSRGWGVRSLTSISSGSFICEYIGELLQDNEAEQRIGRDEYLFDIGHNYSDHAVSTELSKLIPLDLKSNSSCADVVDVSGFTIDAAQYGNIGRFLNHSCSPNIYAQNVLYDHDDKRMPHIMLFAAENISPLQELTYHYNMQFDQVYDSVGNIKKKKCYCGSSGCSGRMY</sequence>
<dbReference type="GO" id="GO:0005694">
    <property type="term" value="C:chromosome"/>
    <property type="evidence" value="ECO:0007669"/>
    <property type="project" value="UniProtKB-SubCell"/>
</dbReference>
<keyword evidence="6" id="KW-0156">Chromatin regulator</keyword>
<dbReference type="SMART" id="SM00317">
    <property type="entry name" value="SET"/>
    <property type="match status" value="1"/>
</dbReference>
<dbReference type="SUPFAM" id="SSF88697">
    <property type="entry name" value="PUA domain-like"/>
    <property type="match status" value="1"/>
</dbReference>
<dbReference type="GO" id="GO:0032259">
    <property type="term" value="P:methylation"/>
    <property type="evidence" value="ECO:0007669"/>
    <property type="project" value="UniProtKB-KW"/>
</dbReference>
<dbReference type="InterPro" id="IPR003616">
    <property type="entry name" value="Post-SET_dom"/>
</dbReference>
<dbReference type="Gene3D" id="2.170.270.10">
    <property type="entry name" value="SET domain"/>
    <property type="match status" value="1"/>
</dbReference>
<dbReference type="Proteomes" id="UP000631114">
    <property type="component" value="Unassembled WGS sequence"/>
</dbReference>
<feature type="domain" description="SET" evidence="10">
    <location>
        <begin position="1093"/>
        <end position="1239"/>
    </location>
</feature>
<dbReference type="GO" id="GO:0003690">
    <property type="term" value="F:double-stranded DNA binding"/>
    <property type="evidence" value="ECO:0007669"/>
    <property type="project" value="TreeGrafter"/>
</dbReference>
<feature type="domain" description="Post-SET" evidence="12">
    <location>
        <begin position="1253"/>
        <end position="1269"/>
    </location>
</feature>
<gene>
    <name evidence="14" type="ORF">IFM89_032070</name>
</gene>
<evidence type="ECO:0000256" key="6">
    <source>
        <dbReference type="ARBA" id="ARBA00022853"/>
    </source>
</evidence>
<organism evidence="14 15">
    <name type="scientific">Coptis chinensis</name>
    <dbReference type="NCBI Taxonomy" id="261450"/>
    <lineage>
        <taxon>Eukaryota</taxon>
        <taxon>Viridiplantae</taxon>
        <taxon>Streptophyta</taxon>
        <taxon>Embryophyta</taxon>
        <taxon>Tracheophyta</taxon>
        <taxon>Spermatophyta</taxon>
        <taxon>Magnoliopsida</taxon>
        <taxon>Ranunculales</taxon>
        <taxon>Ranunculaceae</taxon>
        <taxon>Coptidoideae</taxon>
        <taxon>Coptis</taxon>
    </lineage>
</organism>
<dbReference type="InterPro" id="IPR003105">
    <property type="entry name" value="SRA_YDG"/>
</dbReference>
<keyword evidence="5" id="KW-0949">S-adenosyl-L-methionine</keyword>
<dbReference type="InterPro" id="IPR025794">
    <property type="entry name" value="H3-K9-MeTrfase_plant"/>
</dbReference>
<evidence type="ECO:0000256" key="8">
    <source>
        <dbReference type="PROSITE-ProRule" id="PRU00358"/>
    </source>
</evidence>
<dbReference type="EMBL" id="JADFTS010000004">
    <property type="protein sequence ID" value="KAF9611401.1"/>
    <property type="molecule type" value="Genomic_DNA"/>
</dbReference>
<accession>A0A835I522</accession>
<feature type="domain" description="Pre-SET" evidence="11">
    <location>
        <begin position="1031"/>
        <end position="1090"/>
    </location>
</feature>
<evidence type="ECO:0000256" key="3">
    <source>
        <dbReference type="ARBA" id="ARBA00022603"/>
    </source>
</evidence>
<keyword evidence="7 8" id="KW-0539">Nucleus</keyword>
<evidence type="ECO:0000256" key="4">
    <source>
        <dbReference type="ARBA" id="ARBA00022679"/>
    </source>
</evidence>
<dbReference type="InterPro" id="IPR001214">
    <property type="entry name" value="SET_dom"/>
</dbReference>
<dbReference type="InterPro" id="IPR015947">
    <property type="entry name" value="PUA-like_sf"/>
</dbReference>
<evidence type="ECO:0000259" key="12">
    <source>
        <dbReference type="PROSITE" id="PS50868"/>
    </source>
</evidence>
<evidence type="ECO:0000256" key="2">
    <source>
        <dbReference type="ARBA" id="ARBA00022454"/>
    </source>
</evidence>
<dbReference type="GO" id="GO:0042054">
    <property type="term" value="F:histone methyltransferase activity"/>
    <property type="evidence" value="ECO:0007669"/>
    <property type="project" value="InterPro"/>
</dbReference>
<dbReference type="GO" id="GO:0008270">
    <property type="term" value="F:zinc ion binding"/>
    <property type="evidence" value="ECO:0007669"/>
    <property type="project" value="InterPro"/>
</dbReference>